<reference evidence="2 3" key="1">
    <citation type="submission" date="2018-03" db="EMBL/GenBank/DDBJ databases">
        <title>Draft genome of Deinococcus sp. OD32.</title>
        <authorList>
            <person name="Wang X.-P."/>
            <person name="Du Z.-J."/>
        </authorList>
    </citation>
    <scope>NUCLEOTIDE SEQUENCE [LARGE SCALE GENOMIC DNA]</scope>
    <source>
        <strain evidence="2 3">OD32</strain>
    </source>
</reference>
<evidence type="ECO:0000313" key="3">
    <source>
        <dbReference type="Proteomes" id="UP000240317"/>
    </source>
</evidence>
<feature type="region of interest" description="Disordered" evidence="1">
    <location>
        <begin position="132"/>
        <end position="157"/>
    </location>
</feature>
<dbReference type="AlphaFoldDB" id="A0A2T3W4Y5"/>
<gene>
    <name evidence="2" type="ORF">C8263_15400</name>
</gene>
<evidence type="ECO:0000256" key="1">
    <source>
        <dbReference type="SAM" id="MobiDB-lite"/>
    </source>
</evidence>
<organism evidence="2 3">
    <name type="scientific">Deinococcus arcticus</name>
    <dbReference type="NCBI Taxonomy" id="2136176"/>
    <lineage>
        <taxon>Bacteria</taxon>
        <taxon>Thermotogati</taxon>
        <taxon>Deinococcota</taxon>
        <taxon>Deinococci</taxon>
        <taxon>Deinococcales</taxon>
        <taxon>Deinococcaceae</taxon>
        <taxon>Deinococcus</taxon>
    </lineage>
</organism>
<proteinExistence type="predicted"/>
<comment type="caution">
    <text evidence="2">The sequence shown here is derived from an EMBL/GenBank/DDBJ whole genome shotgun (WGS) entry which is preliminary data.</text>
</comment>
<accession>A0A2T3W4Y5</accession>
<keyword evidence="3" id="KW-1185">Reference proteome</keyword>
<sequence>MRQVCGHCPEPFAIRQVWAEAVTGDIRIVQYEQTSEVIRPQVADQQAFPMVLQMQSVCGFTLGERDRKCARGRDEAFIGGTRVRLVTGGIDMKSVALETGEPQPLEPQTVQLVQHEQGADFRSEKCHSDPLHMHQGEVRGGDTVARGRASEGDQLSQ</sequence>
<dbReference type="EMBL" id="PYSV01000017">
    <property type="protein sequence ID" value="PTA66951.1"/>
    <property type="molecule type" value="Genomic_DNA"/>
</dbReference>
<name>A0A2T3W4Y5_9DEIO</name>
<dbReference type="Proteomes" id="UP000240317">
    <property type="component" value="Unassembled WGS sequence"/>
</dbReference>
<evidence type="ECO:0000313" key="2">
    <source>
        <dbReference type="EMBL" id="PTA66951.1"/>
    </source>
</evidence>
<protein>
    <submittedName>
        <fullName evidence="2">Uncharacterized protein</fullName>
    </submittedName>
</protein>